<dbReference type="NCBIfam" id="NF002759">
    <property type="entry name" value="PRK02813.1"/>
    <property type="match status" value="1"/>
</dbReference>
<evidence type="ECO:0000259" key="21">
    <source>
        <dbReference type="PROSITE" id="PS50055"/>
    </source>
</evidence>
<dbReference type="GO" id="GO:0004177">
    <property type="term" value="F:aminopeptidase activity"/>
    <property type="evidence" value="ECO:0007669"/>
    <property type="project" value="UniProtKB-KW"/>
</dbReference>
<dbReference type="InterPro" id="IPR016130">
    <property type="entry name" value="Tyr_Pase_AS"/>
</dbReference>
<dbReference type="GO" id="GO:0006508">
    <property type="term" value="P:proteolysis"/>
    <property type="evidence" value="ECO:0007669"/>
    <property type="project" value="UniProtKB-KW"/>
</dbReference>
<dbReference type="InterPro" id="IPR000387">
    <property type="entry name" value="Tyr_Pase_dom"/>
</dbReference>
<feature type="region of interest" description="Disordered" evidence="20">
    <location>
        <begin position="818"/>
        <end position="1004"/>
    </location>
</feature>
<dbReference type="PRINTS" id="PR00932">
    <property type="entry name" value="AMINO1PTASE"/>
</dbReference>
<keyword evidence="18" id="KW-0968">Cytoplasmic vesicle</keyword>
<dbReference type="GO" id="GO:0051046">
    <property type="term" value="P:regulation of secretion"/>
    <property type="evidence" value="ECO:0007669"/>
    <property type="project" value="TreeGrafter"/>
</dbReference>
<evidence type="ECO:0000256" key="1">
    <source>
        <dbReference type="ARBA" id="ARBA00001947"/>
    </source>
</evidence>
<dbReference type="InterPro" id="IPR001948">
    <property type="entry name" value="Peptidase_M18"/>
</dbReference>
<dbReference type="Pfam" id="PF00102">
    <property type="entry name" value="Y_phosphatase"/>
    <property type="match status" value="1"/>
</dbReference>
<dbReference type="SMART" id="SM00404">
    <property type="entry name" value="PTPc_motif"/>
    <property type="match status" value="1"/>
</dbReference>
<name>A0AAD9ES78_DISEL</name>
<dbReference type="PROSITE" id="PS00383">
    <property type="entry name" value="TYR_PHOSPHATASE_1"/>
    <property type="match status" value="1"/>
</dbReference>
<evidence type="ECO:0000256" key="19">
    <source>
        <dbReference type="ARBA" id="ARBA00025723"/>
    </source>
</evidence>
<comment type="similarity">
    <text evidence="19">Belongs to the protein-tyrosine phosphatase family. Receptor class 8 subfamily.</text>
</comment>
<dbReference type="EMBL" id="JASDAP010000028">
    <property type="protein sequence ID" value="KAK1876364.1"/>
    <property type="molecule type" value="Genomic_DNA"/>
</dbReference>
<keyword evidence="15" id="KW-0482">Metalloprotease</keyword>
<evidence type="ECO:0000256" key="11">
    <source>
        <dbReference type="ARBA" id="ARBA00022729"/>
    </source>
</evidence>
<evidence type="ECO:0000256" key="9">
    <source>
        <dbReference type="ARBA" id="ARBA00022692"/>
    </source>
</evidence>
<dbReference type="SMART" id="SM01305">
    <property type="entry name" value="RESP18"/>
    <property type="match status" value="1"/>
</dbReference>
<protein>
    <recommendedName>
        <fullName evidence="6">Aspartyl aminopeptidase</fullName>
    </recommendedName>
</protein>
<keyword evidence="8" id="KW-0645">Protease</keyword>
<evidence type="ECO:0000256" key="18">
    <source>
        <dbReference type="ARBA" id="ARBA00023329"/>
    </source>
</evidence>
<dbReference type="FunFam" id="2.30.250.10:FF:000002">
    <property type="entry name" value="Aspartyl aminopeptidase"/>
    <property type="match status" value="1"/>
</dbReference>
<evidence type="ECO:0000256" key="14">
    <source>
        <dbReference type="ARBA" id="ARBA00022989"/>
    </source>
</evidence>
<dbReference type="InterPro" id="IPR029021">
    <property type="entry name" value="Prot-tyrosine_phosphatase-like"/>
</dbReference>
<dbReference type="SMART" id="SM00194">
    <property type="entry name" value="PTPc"/>
    <property type="match status" value="1"/>
</dbReference>
<dbReference type="InterPro" id="IPR023358">
    <property type="entry name" value="Peptidase_M18_dom2"/>
</dbReference>
<evidence type="ECO:0000256" key="16">
    <source>
        <dbReference type="ARBA" id="ARBA00023136"/>
    </source>
</evidence>
<dbReference type="GO" id="GO:0004725">
    <property type="term" value="F:protein tyrosine phosphatase activity"/>
    <property type="evidence" value="ECO:0007669"/>
    <property type="project" value="InterPro"/>
</dbReference>
<dbReference type="Proteomes" id="UP001228049">
    <property type="component" value="Unassembled WGS sequence"/>
</dbReference>
<dbReference type="SUPFAM" id="SSF101821">
    <property type="entry name" value="Aminopeptidase/glucanase lid domain"/>
    <property type="match status" value="1"/>
</dbReference>
<evidence type="ECO:0000256" key="12">
    <source>
        <dbReference type="ARBA" id="ARBA00022801"/>
    </source>
</evidence>
<comment type="caution">
    <text evidence="23">The sequence shown here is derived from an EMBL/GenBank/DDBJ whole genome shotgun (WGS) entry which is preliminary data.</text>
</comment>
<keyword evidence="24" id="KW-1185">Reference proteome</keyword>
<organism evidence="23 24">
    <name type="scientific">Dissostichus eleginoides</name>
    <name type="common">Patagonian toothfish</name>
    <name type="synonym">Dissostichus amissus</name>
    <dbReference type="NCBI Taxonomy" id="100907"/>
    <lineage>
        <taxon>Eukaryota</taxon>
        <taxon>Metazoa</taxon>
        <taxon>Chordata</taxon>
        <taxon>Craniata</taxon>
        <taxon>Vertebrata</taxon>
        <taxon>Euteleostomi</taxon>
        <taxon>Actinopterygii</taxon>
        <taxon>Neopterygii</taxon>
        <taxon>Teleostei</taxon>
        <taxon>Neoteleostei</taxon>
        <taxon>Acanthomorphata</taxon>
        <taxon>Eupercaria</taxon>
        <taxon>Perciformes</taxon>
        <taxon>Notothenioidei</taxon>
        <taxon>Nototheniidae</taxon>
        <taxon>Dissostichus</taxon>
    </lineage>
</organism>
<evidence type="ECO:0000256" key="4">
    <source>
        <dbReference type="ARBA" id="ARBA00008290"/>
    </source>
</evidence>
<dbReference type="GO" id="GO:0035773">
    <property type="term" value="P:insulin secretion involved in cellular response to glucose stimulus"/>
    <property type="evidence" value="ECO:0007669"/>
    <property type="project" value="TreeGrafter"/>
</dbReference>
<dbReference type="GO" id="GO:0030659">
    <property type="term" value="C:cytoplasmic vesicle membrane"/>
    <property type="evidence" value="ECO:0007669"/>
    <property type="project" value="UniProtKB-SubCell"/>
</dbReference>
<comment type="subcellular location">
    <subcellularLocation>
        <location evidence="2">Cytoplasmic vesicle membrane</location>
        <topology evidence="2">Single-pass type I membrane protein</topology>
    </subcellularLocation>
    <subcellularLocation>
        <location evidence="3">Cytoplasmic vesicle</location>
        <location evidence="3">Secretory vesicle</location>
    </subcellularLocation>
</comment>
<keyword evidence="14" id="KW-1133">Transmembrane helix</keyword>
<dbReference type="PROSITE" id="PS50056">
    <property type="entry name" value="TYR_PHOSPHATASE_2"/>
    <property type="match status" value="1"/>
</dbReference>
<dbReference type="FunFam" id="3.90.190.10:FF:000017">
    <property type="entry name" value="receptor-type tyrosine-protein phosphatase-like N isoform X2"/>
    <property type="match status" value="1"/>
</dbReference>
<feature type="compositionally biased region" description="Low complexity" evidence="20">
    <location>
        <begin position="1242"/>
        <end position="1251"/>
    </location>
</feature>
<evidence type="ECO:0000256" key="2">
    <source>
        <dbReference type="ARBA" id="ARBA00004358"/>
    </source>
</evidence>
<dbReference type="GO" id="GO:0030133">
    <property type="term" value="C:transport vesicle"/>
    <property type="evidence" value="ECO:0007669"/>
    <property type="project" value="UniProtKB-SubCell"/>
</dbReference>
<accession>A0AAD9ES78</accession>
<keyword evidence="10" id="KW-0479">Metal-binding</keyword>
<feature type="domain" description="Tyrosine specific protein phosphatases" evidence="22">
    <location>
        <begin position="1462"/>
        <end position="1534"/>
    </location>
</feature>
<evidence type="ECO:0000256" key="3">
    <source>
        <dbReference type="ARBA" id="ARBA00004398"/>
    </source>
</evidence>
<feature type="compositionally biased region" description="Low complexity" evidence="20">
    <location>
        <begin position="818"/>
        <end position="827"/>
    </location>
</feature>
<dbReference type="InterPro" id="IPR033522">
    <property type="entry name" value="IA-2/IA-2_beta"/>
</dbReference>
<feature type="compositionally biased region" description="Low complexity" evidence="20">
    <location>
        <begin position="712"/>
        <end position="728"/>
    </location>
</feature>
<feature type="compositionally biased region" description="Basic and acidic residues" evidence="20">
    <location>
        <begin position="843"/>
        <end position="1004"/>
    </location>
</feature>
<dbReference type="SUPFAM" id="SSF53187">
    <property type="entry name" value="Zn-dependent exopeptidases"/>
    <property type="match status" value="1"/>
</dbReference>
<gene>
    <name evidence="23" type="ORF">KUDE01_001687</name>
</gene>
<dbReference type="GO" id="GO:0008237">
    <property type="term" value="F:metallopeptidase activity"/>
    <property type="evidence" value="ECO:0007669"/>
    <property type="project" value="UniProtKB-KW"/>
</dbReference>
<proteinExistence type="inferred from homology"/>
<evidence type="ECO:0000256" key="17">
    <source>
        <dbReference type="ARBA" id="ARBA00023180"/>
    </source>
</evidence>
<dbReference type="SUPFAM" id="SSF52799">
    <property type="entry name" value="(Phosphotyrosine protein) phosphatases II"/>
    <property type="match status" value="1"/>
</dbReference>
<dbReference type="Gene3D" id="3.90.190.10">
    <property type="entry name" value="Protein tyrosine phosphatase superfamily"/>
    <property type="match status" value="1"/>
</dbReference>
<dbReference type="GO" id="GO:0008270">
    <property type="term" value="F:zinc ion binding"/>
    <property type="evidence" value="ECO:0007669"/>
    <property type="project" value="InterPro"/>
</dbReference>
<evidence type="ECO:0000313" key="23">
    <source>
        <dbReference type="EMBL" id="KAK1876364.1"/>
    </source>
</evidence>
<keyword evidence="12" id="KW-0378">Hydrolase</keyword>
<reference evidence="23" key="1">
    <citation type="submission" date="2023-04" db="EMBL/GenBank/DDBJ databases">
        <title>Chromosome-level genome of Chaenocephalus aceratus.</title>
        <authorList>
            <person name="Park H."/>
        </authorList>
    </citation>
    <scope>NUCLEOTIDE SEQUENCE</scope>
    <source>
        <strain evidence="23">DE</strain>
        <tissue evidence="23">Muscle</tissue>
    </source>
</reference>
<evidence type="ECO:0000256" key="6">
    <source>
        <dbReference type="ARBA" id="ARBA00015118"/>
    </source>
</evidence>
<evidence type="ECO:0000256" key="5">
    <source>
        <dbReference type="ARBA" id="ARBA00011395"/>
    </source>
</evidence>
<evidence type="ECO:0000259" key="22">
    <source>
        <dbReference type="PROSITE" id="PS50056"/>
    </source>
</evidence>
<dbReference type="Gene3D" id="2.30.250.10">
    <property type="entry name" value="Aminopeptidase i, Domain 2"/>
    <property type="match status" value="1"/>
</dbReference>
<dbReference type="PANTHER" id="PTHR46106">
    <property type="entry name" value="IA-2 PROTEIN TYROSINE PHOSPHATASE, ISOFORM C"/>
    <property type="match status" value="1"/>
</dbReference>
<feature type="compositionally biased region" description="Basic and acidic residues" evidence="20">
    <location>
        <begin position="693"/>
        <end position="709"/>
    </location>
</feature>
<evidence type="ECO:0000256" key="8">
    <source>
        <dbReference type="ARBA" id="ARBA00022670"/>
    </source>
</evidence>
<dbReference type="Pfam" id="PF02127">
    <property type="entry name" value="Peptidase_M18"/>
    <property type="match status" value="1"/>
</dbReference>
<comment type="similarity">
    <text evidence="4">Belongs to the peptidase M18 family.</text>
</comment>
<comment type="subunit">
    <text evidence="5">Tetrahedron-shaped homododecamer built from six homodimers.</text>
</comment>
<evidence type="ECO:0000256" key="10">
    <source>
        <dbReference type="ARBA" id="ARBA00022723"/>
    </source>
</evidence>
<dbReference type="CDD" id="cd05658">
    <property type="entry name" value="M18_DAP"/>
    <property type="match status" value="1"/>
</dbReference>
<comment type="cofactor">
    <cofactor evidence="1">
        <name>Zn(2+)</name>
        <dbReference type="ChEBI" id="CHEBI:29105"/>
    </cofactor>
</comment>
<dbReference type="InterPro" id="IPR000242">
    <property type="entry name" value="PTP_cat"/>
</dbReference>
<evidence type="ECO:0000256" key="15">
    <source>
        <dbReference type="ARBA" id="ARBA00023049"/>
    </source>
</evidence>
<keyword evidence="7 23" id="KW-0031">Aminopeptidase</keyword>
<feature type="domain" description="Tyrosine-protein phosphatase" evidence="21">
    <location>
        <begin position="1283"/>
        <end position="1543"/>
    </location>
</feature>
<dbReference type="Gene3D" id="3.40.630.10">
    <property type="entry name" value="Zn peptidases"/>
    <property type="match status" value="1"/>
</dbReference>
<keyword evidence="11" id="KW-0732">Signal</keyword>
<evidence type="ECO:0000256" key="7">
    <source>
        <dbReference type="ARBA" id="ARBA00022438"/>
    </source>
</evidence>
<evidence type="ECO:0000313" key="24">
    <source>
        <dbReference type="Proteomes" id="UP001228049"/>
    </source>
</evidence>
<feature type="region of interest" description="Disordered" evidence="20">
    <location>
        <begin position="676"/>
        <end position="728"/>
    </location>
</feature>
<keyword evidence="13" id="KW-0862">Zinc</keyword>
<feature type="region of interest" description="Disordered" evidence="20">
    <location>
        <begin position="1221"/>
        <end position="1251"/>
    </location>
</feature>
<dbReference type="GO" id="GO:0030141">
    <property type="term" value="C:secretory granule"/>
    <property type="evidence" value="ECO:0007669"/>
    <property type="project" value="InterPro"/>
</dbReference>
<keyword evidence="16" id="KW-0472">Membrane</keyword>
<evidence type="ECO:0000256" key="20">
    <source>
        <dbReference type="SAM" id="MobiDB-lite"/>
    </source>
</evidence>
<keyword evidence="17" id="KW-0325">Glycoprotein</keyword>
<evidence type="ECO:0000256" key="13">
    <source>
        <dbReference type="ARBA" id="ARBA00022833"/>
    </source>
</evidence>
<dbReference type="PROSITE" id="PS50055">
    <property type="entry name" value="TYR_PHOSPHATASE_PTP"/>
    <property type="match status" value="1"/>
</dbReference>
<sequence>MKSSKEAVQSAAKEFLQFVNKGVSPYHVVEECKQRLLQAGFIELKEAEQWDIKPSSKYFVTRNYSSLIAFAVGGHFLPGNGFSMIGAHTDSPCLRVKPRSKRTKQGCLQVGVECYGGGIWNTWFDRDLTLAGRVIIKSDGHLVQRLFHVSRPLLRIPHLAIHLQRDVNDSFGPNKENHLVPIIATVVQEELETGCASSCDAACATNTAEKHHPALVKLLCSELGVEPEALLDFELCLADTQPAALGGIYEEFIYSARLDNLHSCYCALQALLESCSGDSLSKDTNVRMITLYDNEEVGSESAQGAQSNLTELILSRISSSASNLTAFQQAAPLSFMISADMAHAVHPNYQEKHEENHRPAFHKGPVLKFNGNQRYATTAVTASVIREIAGQVDVPLQDVMVRNDSPCGSTIGPILAARLGVAVVDIGAPQLSMHSIREMCCTSSVLQSTTLFKGFFELFPIVRKHGELVKVQAGCTMRSPRLLAALCLLLTASCRLCSASRHGCLFEKKLCPRDQLCNDVGSWYSRYPECSVTRITKNRPIASDPSTLQLQRHALGSVSSVRQTLLCDPPYGLFGRCRAPHQEPVQYQVSVSVLHKLQQVLKDLMGQGLTWKDDVTQEIIGRELSRLPTVASSKPQEKSLNLVSRLPGPVQPRVQEDLADPEIMQQYVDYMILDPPRSSVHMQRPPPDPYTFQKEEEERSLNSLDEDRLVASSSSRSRNSLDSDGGAAGFPSSLSSSSFFPELDFPLDYGRSLQRLALLLDHYGLDVKDLSPDQREDLPAALKQLQLKSSFSSTLTKDTYGNDAAAGKKVKEGAMVYKSAPPSSNKSPKPEAEQKVSLPPEAGHVEKEGRDYMGKEGDERDEGKRGGQRDEGKRGGERDEGKRGGQRDEGQRDEGKRGGERDEGKRGGERDEGKRGGERDEEREEGRETREREEGRETREREEGRETREREEGRETREREEGRETREREEGRETRKERRGERRGKERRAERRGKERRGERRGKERIRSEESLFMFLDVDPGEASARGRDSLRSSGFNVSLLPLISTPHLDPQSENKLKKSTYFGLVVVPALSFRIRPKNLTAADGAEKSMAEKHLLQSGAGESDDGMALPLATRVKPRPSSGWVFSTLVAMAIIGSILVAAMTIACLRNHAHRLAARKLGLEGGSFTHQEYQDLCRQHMSSKGAFGRLEAAALGAVGGTSGGGTSGGGGVGVGAAGGGASAGGGGDSRVSSVSSQFSDGAQPSPSSISSASWCEEPAQANMDISTGHMILAYMEDHLRNKDRLMKEWEALCSYTAEPSAVSIAQSDANAKKNRCAQSAPYDHSRVKLKAEVNPSRSDYINASTIIEHDPRMPAYIATQGPLSHTISDFWQMVWENGCTVIVMMSALVEDGEKQCDRYWPDEGSSLYHIYEVNLVSEHIWCNDFLVRSFYLKNVQTQETRTLTQFHFLSWPAQGIPPATRPLLDFRRKVNKCYRGRSCPIIVHCSDGIGRTGTYILIDMVLNRMAKGVKEIDIAATLEHVRDQRPGMVRTKDQFEFALTAVAEEVNAILKALPQ</sequence>
<keyword evidence="9" id="KW-0812">Transmembrane</keyword>
<dbReference type="GO" id="GO:0045202">
    <property type="term" value="C:synapse"/>
    <property type="evidence" value="ECO:0007669"/>
    <property type="project" value="TreeGrafter"/>
</dbReference>
<dbReference type="InterPro" id="IPR003595">
    <property type="entry name" value="Tyr_Pase_cat"/>
</dbReference>
<dbReference type="Pfam" id="PF14948">
    <property type="entry name" value="RESP18"/>
    <property type="match status" value="1"/>
</dbReference>
<dbReference type="InterPro" id="IPR029403">
    <property type="entry name" value="RESP18_dom"/>
</dbReference>
<dbReference type="PANTHER" id="PTHR46106:SF1">
    <property type="entry name" value="RECEPTOR-TYPE TYROSINE-PROTEIN PHOSPHATASE-LIKE N"/>
    <property type="match status" value="1"/>
</dbReference>